<feature type="domain" description="Nudix hydrolase" evidence="7">
    <location>
        <begin position="6"/>
        <end position="128"/>
    </location>
</feature>
<evidence type="ECO:0000256" key="4">
    <source>
        <dbReference type="ARBA" id="ARBA00022801"/>
    </source>
</evidence>
<dbReference type="AlphaFoldDB" id="A0A426DCX1"/>
<evidence type="ECO:0000256" key="3">
    <source>
        <dbReference type="ARBA" id="ARBA00022723"/>
    </source>
</evidence>
<comment type="cofactor">
    <cofactor evidence="1">
        <name>Mg(2+)</name>
        <dbReference type="ChEBI" id="CHEBI:18420"/>
    </cofactor>
</comment>
<reference evidence="8" key="1">
    <citation type="submission" date="2018-10" db="EMBL/GenBank/DDBJ databases">
        <title>Schaedlerella arabinophila gen. nov. sp. nov., isolated from the mouse intestinal tract and comparative analysis with the genome of the closely related altered Schaedler flora strain ASF502.</title>
        <authorList>
            <person name="Miyake S."/>
            <person name="Soh M."/>
            <person name="Seedorf H."/>
        </authorList>
    </citation>
    <scope>NUCLEOTIDE SEQUENCE [LARGE SCALE GENOMIC DNA]</scope>
    <source>
        <strain evidence="8">DSM 106076</strain>
    </source>
</reference>
<dbReference type="InterPro" id="IPR020084">
    <property type="entry name" value="NUDIX_hydrolase_CS"/>
</dbReference>
<comment type="caution">
    <text evidence="8">The sequence shown here is derived from an EMBL/GenBank/DDBJ whole genome shotgun (WGS) entry which is preliminary data.</text>
</comment>
<comment type="similarity">
    <text evidence="2 6">Belongs to the Nudix hydrolase family.</text>
</comment>
<dbReference type="GO" id="GO:0046872">
    <property type="term" value="F:metal ion binding"/>
    <property type="evidence" value="ECO:0007669"/>
    <property type="project" value="UniProtKB-KW"/>
</dbReference>
<dbReference type="Gene3D" id="3.90.79.10">
    <property type="entry name" value="Nucleoside Triphosphate Pyrophosphohydrolase"/>
    <property type="match status" value="1"/>
</dbReference>
<name>A0A426DCX1_9FIRM</name>
<evidence type="ECO:0000313" key="9">
    <source>
        <dbReference type="Proteomes" id="UP000274920"/>
    </source>
</evidence>
<evidence type="ECO:0000256" key="5">
    <source>
        <dbReference type="ARBA" id="ARBA00022842"/>
    </source>
</evidence>
<evidence type="ECO:0000256" key="2">
    <source>
        <dbReference type="ARBA" id="ARBA00005582"/>
    </source>
</evidence>
<evidence type="ECO:0000256" key="1">
    <source>
        <dbReference type="ARBA" id="ARBA00001946"/>
    </source>
</evidence>
<dbReference type="CDD" id="cd18875">
    <property type="entry name" value="NUDIX_Hydrolase"/>
    <property type="match status" value="1"/>
</dbReference>
<keyword evidence="9" id="KW-1185">Reference proteome</keyword>
<evidence type="ECO:0000313" key="8">
    <source>
        <dbReference type="EMBL" id="RRK30687.1"/>
    </source>
</evidence>
<dbReference type="SUPFAM" id="SSF55811">
    <property type="entry name" value="Nudix"/>
    <property type="match status" value="1"/>
</dbReference>
<dbReference type="PRINTS" id="PR00502">
    <property type="entry name" value="NUDIXFAMILY"/>
</dbReference>
<keyword evidence="5" id="KW-0460">Magnesium</keyword>
<protein>
    <submittedName>
        <fullName evidence="8">8-oxo-dGTP diphosphatase</fullName>
    </submittedName>
</protein>
<dbReference type="PROSITE" id="PS51462">
    <property type="entry name" value="NUDIX"/>
    <property type="match status" value="1"/>
</dbReference>
<dbReference type="Pfam" id="PF00293">
    <property type="entry name" value="NUDIX"/>
    <property type="match status" value="1"/>
</dbReference>
<dbReference type="InterPro" id="IPR000086">
    <property type="entry name" value="NUDIX_hydrolase_dom"/>
</dbReference>
<keyword evidence="3" id="KW-0479">Metal-binding</keyword>
<evidence type="ECO:0000256" key="6">
    <source>
        <dbReference type="RuleBase" id="RU003476"/>
    </source>
</evidence>
<gene>
    <name evidence="8" type="ORF">EBB54_04310</name>
</gene>
<dbReference type="Proteomes" id="UP000274920">
    <property type="component" value="Unassembled WGS sequence"/>
</dbReference>
<sequence>MGRTEEVELTVLCLIRRGDQYLLQDRVKPDWSGFTFPGGHVERGESFVDAVIREMKEETGLTIVRPRLCGVKQFPIEGGRYIVFLFRADHFTGEVVSSEEGEMHWVGKEELSDVNLAEGFHELLRVMLDESCSEFQYVVEKDEWKIVIK</sequence>
<dbReference type="InterPro" id="IPR015797">
    <property type="entry name" value="NUDIX_hydrolase-like_dom_sf"/>
</dbReference>
<dbReference type="GO" id="GO:0016818">
    <property type="term" value="F:hydrolase activity, acting on acid anhydrides, in phosphorus-containing anhydrides"/>
    <property type="evidence" value="ECO:0007669"/>
    <property type="project" value="TreeGrafter"/>
</dbReference>
<dbReference type="EMBL" id="RHJS01000002">
    <property type="protein sequence ID" value="RRK30687.1"/>
    <property type="molecule type" value="Genomic_DNA"/>
</dbReference>
<organism evidence="8 9">
    <name type="scientific">Schaedlerella arabinosiphila</name>
    <dbReference type="NCBI Taxonomy" id="2044587"/>
    <lineage>
        <taxon>Bacteria</taxon>
        <taxon>Bacillati</taxon>
        <taxon>Bacillota</taxon>
        <taxon>Clostridia</taxon>
        <taxon>Lachnospirales</taxon>
        <taxon>Lachnospiraceae</taxon>
        <taxon>Schaedlerella</taxon>
    </lineage>
</organism>
<keyword evidence="4 6" id="KW-0378">Hydrolase</keyword>
<evidence type="ECO:0000259" key="7">
    <source>
        <dbReference type="PROSITE" id="PS51462"/>
    </source>
</evidence>
<dbReference type="PROSITE" id="PS00893">
    <property type="entry name" value="NUDIX_BOX"/>
    <property type="match status" value="1"/>
</dbReference>
<dbReference type="RefSeq" id="WP_125126492.1">
    <property type="nucleotide sequence ID" value="NZ_RHJS01000002.1"/>
</dbReference>
<proteinExistence type="inferred from homology"/>
<accession>A0A426DCX1</accession>
<dbReference type="InterPro" id="IPR020476">
    <property type="entry name" value="Nudix_hydrolase"/>
</dbReference>
<dbReference type="PANTHER" id="PTHR43758">
    <property type="entry name" value="7,8-DIHYDRO-8-OXOGUANINE TRIPHOSPHATASE"/>
    <property type="match status" value="1"/>
</dbReference>
<dbReference type="PANTHER" id="PTHR43758:SF2">
    <property type="entry name" value="OXIDIZED PURINE NUCLEOSIDE TRIPHOSPHATE HYDROLASE"/>
    <property type="match status" value="1"/>
</dbReference>
<dbReference type="GO" id="GO:0005737">
    <property type="term" value="C:cytoplasm"/>
    <property type="evidence" value="ECO:0007669"/>
    <property type="project" value="TreeGrafter"/>
</dbReference>